<dbReference type="SUPFAM" id="SSF53474">
    <property type="entry name" value="alpha/beta-Hydrolases"/>
    <property type="match status" value="1"/>
</dbReference>
<dbReference type="AlphaFoldDB" id="A0A849AFN2"/>
<dbReference type="InterPro" id="IPR050300">
    <property type="entry name" value="GDXG_lipolytic_enzyme"/>
</dbReference>
<dbReference type="PANTHER" id="PTHR48081">
    <property type="entry name" value="AB HYDROLASE SUPERFAMILY PROTEIN C4A8.06C"/>
    <property type="match status" value="1"/>
</dbReference>
<dbReference type="InterPro" id="IPR029058">
    <property type="entry name" value="AB_hydrolase_fold"/>
</dbReference>
<sequence length="242" mass="25215">MPDFSAPDRKPDLTRSYGSHPDQVYDVRTPTGDARDATVLLVHGGFWRPAYDRLHTGPQATALADKGFHVASLEYRRIPGDWAAMAHDLRAGLAAVRADPELPDDVVLVGHSAGGHLVTWALHQPEAAGVAGAVSLAGAVDLHLARDLGLGDGAANALMGDADESVWRAADPALLGPPPAPVRLIHGTADDVVPVEVSESYQAAAGSGIPLTVLTGATHHDLIDPDSPHFAAAVRDLSDLTS</sequence>
<dbReference type="Proteomes" id="UP000557772">
    <property type="component" value="Unassembled WGS sequence"/>
</dbReference>
<feature type="domain" description="BD-FAE-like" evidence="3">
    <location>
        <begin position="30"/>
        <end position="201"/>
    </location>
</feature>
<organism evidence="4 5">
    <name type="scientific">Flexivirga aerilata</name>
    <dbReference type="NCBI Taxonomy" id="1656889"/>
    <lineage>
        <taxon>Bacteria</taxon>
        <taxon>Bacillati</taxon>
        <taxon>Actinomycetota</taxon>
        <taxon>Actinomycetes</taxon>
        <taxon>Micrococcales</taxon>
        <taxon>Dermacoccaceae</taxon>
        <taxon>Flexivirga</taxon>
    </lineage>
</organism>
<dbReference type="Pfam" id="PF20434">
    <property type="entry name" value="BD-FAE"/>
    <property type="match status" value="1"/>
</dbReference>
<dbReference type="GO" id="GO:0016787">
    <property type="term" value="F:hydrolase activity"/>
    <property type="evidence" value="ECO:0007669"/>
    <property type="project" value="UniProtKB-KW"/>
</dbReference>
<evidence type="ECO:0000256" key="2">
    <source>
        <dbReference type="SAM" id="MobiDB-lite"/>
    </source>
</evidence>
<evidence type="ECO:0000259" key="3">
    <source>
        <dbReference type="Pfam" id="PF20434"/>
    </source>
</evidence>
<evidence type="ECO:0000256" key="1">
    <source>
        <dbReference type="ARBA" id="ARBA00022801"/>
    </source>
</evidence>
<dbReference type="InterPro" id="IPR049492">
    <property type="entry name" value="BD-FAE-like_dom"/>
</dbReference>
<dbReference type="Gene3D" id="3.40.50.1820">
    <property type="entry name" value="alpha/beta hydrolase"/>
    <property type="match status" value="1"/>
</dbReference>
<name>A0A849AFN2_9MICO</name>
<dbReference type="RefSeq" id="WP_171151464.1">
    <property type="nucleotide sequence ID" value="NZ_JABENB010000001.1"/>
</dbReference>
<keyword evidence="5" id="KW-1185">Reference proteome</keyword>
<accession>A0A849AFN2</accession>
<evidence type="ECO:0000313" key="5">
    <source>
        <dbReference type="Proteomes" id="UP000557772"/>
    </source>
</evidence>
<dbReference type="EMBL" id="JABENB010000001">
    <property type="protein sequence ID" value="NNG38051.1"/>
    <property type="molecule type" value="Genomic_DNA"/>
</dbReference>
<evidence type="ECO:0000313" key="4">
    <source>
        <dbReference type="EMBL" id="NNG38051.1"/>
    </source>
</evidence>
<feature type="region of interest" description="Disordered" evidence="2">
    <location>
        <begin position="1"/>
        <end position="30"/>
    </location>
</feature>
<gene>
    <name evidence="4" type="ORF">HJ588_02005</name>
</gene>
<protein>
    <submittedName>
        <fullName evidence="4">Alpha/beta hydrolase</fullName>
    </submittedName>
</protein>
<comment type="caution">
    <text evidence="4">The sequence shown here is derived from an EMBL/GenBank/DDBJ whole genome shotgun (WGS) entry which is preliminary data.</text>
</comment>
<keyword evidence="1 4" id="KW-0378">Hydrolase</keyword>
<feature type="compositionally biased region" description="Basic and acidic residues" evidence="2">
    <location>
        <begin position="1"/>
        <end position="13"/>
    </location>
</feature>
<proteinExistence type="predicted"/>
<reference evidence="4 5" key="1">
    <citation type="submission" date="2020-05" db="EMBL/GenBank/DDBJ databases">
        <title>Flexivirga sp. ID2601S isolated from air conditioner.</title>
        <authorList>
            <person name="Kim D.H."/>
        </authorList>
    </citation>
    <scope>NUCLEOTIDE SEQUENCE [LARGE SCALE GENOMIC DNA]</scope>
    <source>
        <strain evidence="4 5">ID2601S</strain>
    </source>
</reference>